<proteinExistence type="predicted"/>
<gene>
    <name evidence="2" type="ORF">VR44_24290</name>
</gene>
<dbReference type="OrthoDB" id="3912727at2"/>
<evidence type="ECO:0000313" key="3">
    <source>
        <dbReference type="Proteomes" id="UP000033551"/>
    </source>
</evidence>
<protein>
    <recommendedName>
        <fullName evidence="4">Bacterial CdiA-CT RNAse A domain-containing protein</fullName>
    </recommendedName>
</protein>
<dbReference type="AlphaFoldDB" id="A0A0F4J3D8"/>
<dbReference type="RefSeq" id="WP_045949711.1">
    <property type="nucleotide sequence ID" value="NZ_JZWV01000696.1"/>
</dbReference>
<name>A0A0F4J3D8_9ACTN</name>
<evidence type="ECO:0000313" key="2">
    <source>
        <dbReference type="EMBL" id="KJY28882.1"/>
    </source>
</evidence>
<reference evidence="2 3" key="1">
    <citation type="submission" date="2015-02" db="EMBL/GenBank/DDBJ databases">
        <authorList>
            <person name="Ju K.-S."/>
            <person name="Doroghazi J.R."/>
            <person name="Metcalf W."/>
        </authorList>
    </citation>
    <scope>NUCLEOTIDE SEQUENCE [LARGE SCALE GENOMIC DNA]</scope>
    <source>
        <strain evidence="2 3">NRRL ISP-5550</strain>
    </source>
</reference>
<feature type="region of interest" description="Disordered" evidence="1">
    <location>
        <begin position="87"/>
        <end position="107"/>
    </location>
</feature>
<dbReference type="PATRIC" id="fig|68223.7.peg.839"/>
<organism evidence="2 3">
    <name type="scientific">Streptomyces katrae</name>
    <dbReference type="NCBI Taxonomy" id="68223"/>
    <lineage>
        <taxon>Bacteria</taxon>
        <taxon>Bacillati</taxon>
        <taxon>Actinomycetota</taxon>
        <taxon>Actinomycetes</taxon>
        <taxon>Kitasatosporales</taxon>
        <taxon>Streptomycetaceae</taxon>
        <taxon>Streptomyces</taxon>
    </lineage>
</organism>
<sequence>MSVTNLTKMAVGGLVGRIVLAFRSHMDKSGCDAVVETYHKEFTEAAGKLKALLPELEIAIKSAPTYQAELARAQGFGARSLNEFKKEHRWQTSVPHEGPLNGPAWTGRTIEVDKDTSTIAPARDTRGVTSHLKYDPNLNPPFVVYTSTPQ</sequence>
<evidence type="ECO:0000256" key="1">
    <source>
        <dbReference type="SAM" id="MobiDB-lite"/>
    </source>
</evidence>
<dbReference type="EMBL" id="JZWV01000696">
    <property type="protein sequence ID" value="KJY28882.1"/>
    <property type="molecule type" value="Genomic_DNA"/>
</dbReference>
<evidence type="ECO:0008006" key="4">
    <source>
        <dbReference type="Google" id="ProtNLM"/>
    </source>
</evidence>
<comment type="caution">
    <text evidence="2">The sequence shown here is derived from an EMBL/GenBank/DDBJ whole genome shotgun (WGS) entry which is preliminary data.</text>
</comment>
<dbReference type="Proteomes" id="UP000033551">
    <property type="component" value="Unassembled WGS sequence"/>
</dbReference>
<accession>A0A0F4J3D8</accession>
<keyword evidence="3" id="KW-1185">Reference proteome</keyword>